<dbReference type="GO" id="GO:0005524">
    <property type="term" value="F:ATP binding"/>
    <property type="evidence" value="ECO:0007669"/>
    <property type="project" value="UniProtKB-KW"/>
</dbReference>
<keyword evidence="13 18" id="KW-0670">Pyruvate</keyword>
<evidence type="ECO:0000256" key="3">
    <source>
        <dbReference type="ARBA" id="ARBA00004997"/>
    </source>
</evidence>
<dbReference type="AlphaFoldDB" id="A0A0W4ZDA3"/>
<comment type="caution">
    <text evidence="18">The sequence shown here is derived from an EMBL/GenBank/DDBJ whole genome shotgun (WGS) entry which is preliminary data.</text>
</comment>
<name>A0A0W4ZDA3_PNEC8</name>
<dbReference type="InterPro" id="IPR015806">
    <property type="entry name" value="Pyrv_Knase_insert_dom_sf"/>
</dbReference>
<dbReference type="GO" id="GO:0030955">
    <property type="term" value="F:potassium ion binding"/>
    <property type="evidence" value="ECO:0007669"/>
    <property type="project" value="InterPro"/>
</dbReference>
<dbReference type="InterPro" id="IPR040442">
    <property type="entry name" value="Pyrv_kinase-like_dom_sf"/>
</dbReference>
<comment type="similarity">
    <text evidence="4 15">Belongs to the pyruvate kinase family.</text>
</comment>
<dbReference type="InterPro" id="IPR015793">
    <property type="entry name" value="Pyrv_Knase_brl"/>
</dbReference>
<organism evidence="18 19">
    <name type="scientific">Pneumocystis carinii (strain B80)</name>
    <name type="common">Rat pneumocystis pneumonia agent</name>
    <name type="synonym">Pneumocystis carinii f. sp. carinii</name>
    <dbReference type="NCBI Taxonomy" id="1408658"/>
    <lineage>
        <taxon>Eukaryota</taxon>
        <taxon>Fungi</taxon>
        <taxon>Dikarya</taxon>
        <taxon>Ascomycota</taxon>
        <taxon>Taphrinomycotina</taxon>
        <taxon>Pneumocystomycetes</taxon>
        <taxon>Pneumocystaceae</taxon>
        <taxon>Pneumocystis</taxon>
    </lineage>
</organism>
<evidence type="ECO:0000259" key="17">
    <source>
        <dbReference type="Pfam" id="PF02887"/>
    </source>
</evidence>
<accession>A0A0W4ZDA3</accession>
<evidence type="ECO:0000313" key="19">
    <source>
        <dbReference type="Proteomes" id="UP000054454"/>
    </source>
</evidence>
<dbReference type="Proteomes" id="UP000054454">
    <property type="component" value="Unassembled WGS sequence"/>
</dbReference>
<dbReference type="Gene3D" id="3.20.20.60">
    <property type="entry name" value="Phosphoenolpyruvate-binding domains"/>
    <property type="match status" value="1"/>
</dbReference>
<dbReference type="CDD" id="cd00288">
    <property type="entry name" value="Pyruvate_Kinase"/>
    <property type="match status" value="1"/>
</dbReference>
<comment type="catalytic activity">
    <reaction evidence="14 15">
        <text>pyruvate + ATP = phosphoenolpyruvate + ADP + H(+)</text>
        <dbReference type="Rhea" id="RHEA:18157"/>
        <dbReference type="ChEBI" id="CHEBI:15361"/>
        <dbReference type="ChEBI" id="CHEBI:15378"/>
        <dbReference type="ChEBI" id="CHEBI:30616"/>
        <dbReference type="ChEBI" id="CHEBI:58702"/>
        <dbReference type="ChEBI" id="CHEBI:456216"/>
        <dbReference type="EC" id="2.7.1.40"/>
    </reaction>
</comment>
<evidence type="ECO:0000256" key="1">
    <source>
        <dbReference type="ARBA" id="ARBA00001946"/>
    </source>
</evidence>
<evidence type="ECO:0000256" key="10">
    <source>
        <dbReference type="ARBA" id="ARBA00022840"/>
    </source>
</evidence>
<evidence type="ECO:0000256" key="9">
    <source>
        <dbReference type="ARBA" id="ARBA00022777"/>
    </source>
</evidence>
<proteinExistence type="inferred from homology"/>
<evidence type="ECO:0000256" key="2">
    <source>
        <dbReference type="ARBA" id="ARBA00001958"/>
    </source>
</evidence>
<keyword evidence="19" id="KW-1185">Reference proteome</keyword>
<evidence type="ECO:0000256" key="14">
    <source>
        <dbReference type="ARBA" id="ARBA00048152"/>
    </source>
</evidence>
<dbReference type="FunFam" id="2.40.33.10:FF:000001">
    <property type="entry name" value="Pyruvate kinase"/>
    <property type="match status" value="1"/>
</dbReference>
<dbReference type="NCBIfam" id="NF004491">
    <property type="entry name" value="PRK05826.1"/>
    <property type="match status" value="1"/>
</dbReference>
<dbReference type="Pfam" id="PF02887">
    <property type="entry name" value="PK_C"/>
    <property type="match status" value="1"/>
</dbReference>
<evidence type="ECO:0000256" key="11">
    <source>
        <dbReference type="ARBA" id="ARBA00022842"/>
    </source>
</evidence>
<dbReference type="PRINTS" id="PR01050">
    <property type="entry name" value="PYRUVTKNASE"/>
</dbReference>
<dbReference type="InterPro" id="IPR015813">
    <property type="entry name" value="Pyrv/PenolPyrv_kinase-like_dom"/>
</dbReference>
<keyword evidence="11 15" id="KW-0460">Magnesium</keyword>
<dbReference type="GO" id="GO:0004743">
    <property type="term" value="F:pyruvate kinase activity"/>
    <property type="evidence" value="ECO:0007669"/>
    <property type="project" value="UniProtKB-EC"/>
</dbReference>
<dbReference type="VEuPathDB" id="FungiDB:T552_02858"/>
<dbReference type="GO" id="GO:0016301">
    <property type="term" value="F:kinase activity"/>
    <property type="evidence" value="ECO:0007669"/>
    <property type="project" value="UniProtKB-KW"/>
</dbReference>
<evidence type="ECO:0000256" key="6">
    <source>
        <dbReference type="ARBA" id="ARBA00022679"/>
    </source>
</evidence>
<comment type="cofactor">
    <cofactor evidence="2">
        <name>K(+)</name>
        <dbReference type="ChEBI" id="CHEBI:29103"/>
    </cofactor>
</comment>
<keyword evidence="10" id="KW-0067">ATP-binding</keyword>
<dbReference type="Gene3D" id="2.40.33.10">
    <property type="entry name" value="PK beta-barrel domain-like"/>
    <property type="match status" value="1"/>
</dbReference>
<keyword evidence="8" id="KW-0547">Nucleotide-binding</keyword>
<dbReference type="InterPro" id="IPR018209">
    <property type="entry name" value="Pyrv_Knase_AS"/>
</dbReference>
<evidence type="ECO:0000256" key="12">
    <source>
        <dbReference type="ARBA" id="ARBA00023152"/>
    </source>
</evidence>
<dbReference type="InterPro" id="IPR015795">
    <property type="entry name" value="Pyrv_Knase_C"/>
</dbReference>
<dbReference type="Pfam" id="PF00224">
    <property type="entry name" value="PK"/>
    <property type="match status" value="1"/>
</dbReference>
<comment type="pathway">
    <text evidence="3 15">Carbohydrate degradation; glycolysis; pyruvate from D-glyceraldehyde 3-phosphate: step 5/5.</text>
</comment>
<dbReference type="InterPro" id="IPR001697">
    <property type="entry name" value="Pyr_Knase"/>
</dbReference>
<dbReference type="SUPFAM" id="SSF51621">
    <property type="entry name" value="Phosphoenolpyruvate/pyruvate domain"/>
    <property type="match status" value="1"/>
</dbReference>
<dbReference type="InterPro" id="IPR036918">
    <property type="entry name" value="Pyrv_Knase_C_sf"/>
</dbReference>
<dbReference type="GO" id="GO:0000287">
    <property type="term" value="F:magnesium ion binding"/>
    <property type="evidence" value="ECO:0007669"/>
    <property type="project" value="InterPro"/>
</dbReference>
<feature type="domain" description="Pyruvate kinase barrel" evidence="16">
    <location>
        <begin position="35"/>
        <end position="358"/>
    </location>
</feature>
<dbReference type="SUPFAM" id="SSF50800">
    <property type="entry name" value="PK beta-barrel domain-like"/>
    <property type="match status" value="1"/>
</dbReference>
<evidence type="ECO:0000256" key="7">
    <source>
        <dbReference type="ARBA" id="ARBA00022723"/>
    </source>
</evidence>
<dbReference type="PANTHER" id="PTHR11817">
    <property type="entry name" value="PYRUVATE KINASE"/>
    <property type="match status" value="1"/>
</dbReference>
<keyword evidence="6 15" id="KW-0808">Transferase</keyword>
<dbReference type="EC" id="2.7.1.40" evidence="5 15"/>
<dbReference type="OrthoDB" id="108365at2759"/>
<dbReference type="RefSeq" id="XP_018224824.1">
    <property type="nucleotide sequence ID" value="XM_018371384.1"/>
</dbReference>
<dbReference type="SUPFAM" id="SSF52935">
    <property type="entry name" value="PK C-terminal domain-like"/>
    <property type="match status" value="1"/>
</dbReference>
<evidence type="ECO:0000313" key="18">
    <source>
        <dbReference type="EMBL" id="KTW26376.1"/>
    </source>
</evidence>
<dbReference type="GO" id="GO:0061621">
    <property type="term" value="P:canonical glycolysis"/>
    <property type="evidence" value="ECO:0007669"/>
    <property type="project" value="EnsemblFungi"/>
</dbReference>
<reference evidence="19" key="1">
    <citation type="journal article" date="2016" name="Nat. Commun.">
        <title>Genome analysis of three Pneumocystis species reveals adaptation mechanisms to life exclusively in mammalian hosts.</title>
        <authorList>
            <person name="Ma L."/>
            <person name="Chen Z."/>
            <person name="Huang D.W."/>
            <person name="Kutty G."/>
            <person name="Ishihara M."/>
            <person name="Wang H."/>
            <person name="Abouelleil A."/>
            <person name="Bishop L."/>
            <person name="Davey E."/>
            <person name="Deng R."/>
            <person name="Deng X."/>
            <person name="Fan L."/>
            <person name="Fantoni G."/>
            <person name="Fitzgerald M."/>
            <person name="Gogineni E."/>
            <person name="Goldberg J.M."/>
            <person name="Handley G."/>
            <person name="Hu X."/>
            <person name="Huber C."/>
            <person name="Jiao X."/>
            <person name="Jones K."/>
            <person name="Levin J.Z."/>
            <person name="Liu Y."/>
            <person name="Macdonald P."/>
            <person name="Melnikov A."/>
            <person name="Raley C."/>
            <person name="Sassi M."/>
            <person name="Sherman B.T."/>
            <person name="Song X."/>
            <person name="Sykes S."/>
            <person name="Tran B."/>
            <person name="Walsh L."/>
            <person name="Xia Y."/>
            <person name="Yang J."/>
            <person name="Young S."/>
            <person name="Zeng Q."/>
            <person name="Zheng X."/>
            <person name="Stephens R."/>
            <person name="Nusbaum C."/>
            <person name="Birren B.W."/>
            <person name="Azadi P."/>
            <person name="Lempicki R.A."/>
            <person name="Cuomo C.A."/>
            <person name="Kovacs J.A."/>
        </authorList>
    </citation>
    <scope>NUCLEOTIDE SEQUENCE [LARGE SCALE GENOMIC DNA]</scope>
    <source>
        <strain evidence="19">B80</strain>
    </source>
</reference>
<evidence type="ECO:0000256" key="8">
    <source>
        <dbReference type="ARBA" id="ARBA00022741"/>
    </source>
</evidence>
<dbReference type="Gene3D" id="3.40.1380.20">
    <property type="entry name" value="Pyruvate kinase, C-terminal domain"/>
    <property type="match status" value="1"/>
</dbReference>
<dbReference type="UniPathway" id="UPA00109">
    <property type="reaction ID" value="UER00188"/>
</dbReference>
<dbReference type="GeneID" id="28937587"/>
<keyword evidence="12 15" id="KW-0324">Glycolysis</keyword>
<comment type="cofactor">
    <cofactor evidence="1">
        <name>Mg(2+)</name>
        <dbReference type="ChEBI" id="CHEBI:18420"/>
    </cofactor>
</comment>
<keyword evidence="9 15" id="KW-0418">Kinase</keyword>
<feature type="domain" description="Pyruvate kinase C-terminal" evidence="17">
    <location>
        <begin position="393"/>
        <end position="514"/>
    </location>
</feature>
<evidence type="ECO:0000256" key="15">
    <source>
        <dbReference type="RuleBase" id="RU000504"/>
    </source>
</evidence>
<dbReference type="FunFam" id="3.20.20.60:FF:000025">
    <property type="entry name" value="Pyruvate kinase"/>
    <property type="match status" value="1"/>
</dbReference>
<gene>
    <name evidence="18" type="ORF">T552_02858</name>
</gene>
<evidence type="ECO:0000256" key="5">
    <source>
        <dbReference type="ARBA" id="ARBA00012142"/>
    </source>
</evidence>
<evidence type="ECO:0000259" key="16">
    <source>
        <dbReference type="Pfam" id="PF00224"/>
    </source>
</evidence>
<sequence length="517" mass="57212">MISIYEYDSIFFLWCNTASSLDINSMNLRDSCLCGIISTIGPSTNSVEMINKLRCAGVTIIRMNFSHGSYEYHSSVLKNAREAVKVLPGRPLAIALDTKGPEIRTGSTLDGKEYHVGTGHEFIVSTDPQYAKKCDDQVLYIDYARICNVVREGSIIYVDDGTLSLSVLEVVDSQTLKVMCLNEGVISSHKGVNLPGTDVDLPTLSEKDVMDLQFGVENDVDIIFASFIRSKNDIITIRQMLGAAADKIKIIAKIENKQGVDNFDEILEEADGIMIARGDLGIEISQTQVFIAQKMMASKCNIAGKPSICATQMLEHMIKNPRPTRAEVTDICTAVLDGVDSCMLSGETAKGLYPIESVTMMRNAILVAESIMRYETFFNELRQSIPKNVSVTEAICCAAVETQHRNNAKAIILLSSSGLTARLCSKYRPRVPIIMVTCNESVARFSNLYRGVYPLLYLASKYRNIDEWQECVNNRINWGIEQAINLKIVQPSDTVVIIQGYKNGIGHSNTVKLHKLS</sequence>
<dbReference type="PROSITE" id="PS00110">
    <property type="entry name" value="PYRUVATE_KINASE"/>
    <property type="match status" value="1"/>
</dbReference>
<keyword evidence="7" id="KW-0479">Metal-binding</keyword>
<dbReference type="InterPro" id="IPR011037">
    <property type="entry name" value="Pyrv_Knase-like_insert_dom_sf"/>
</dbReference>
<protein>
    <recommendedName>
        <fullName evidence="5 15">Pyruvate kinase</fullName>
        <ecNumber evidence="5 15">2.7.1.40</ecNumber>
    </recommendedName>
</protein>
<evidence type="ECO:0000256" key="13">
    <source>
        <dbReference type="ARBA" id="ARBA00023317"/>
    </source>
</evidence>
<dbReference type="NCBIfam" id="TIGR01064">
    <property type="entry name" value="pyruv_kin"/>
    <property type="match status" value="1"/>
</dbReference>
<evidence type="ECO:0000256" key="4">
    <source>
        <dbReference type="ARBA" id="ARBA00008663"/>
    </source>
</evidence>
<dbReference type="EMBL" id="LFVZ01000013">
    <property type="protein sequence ID" value="KTW26376.1"/>
    <property type="molecule type" value="Genomic_DNA"/>
</dbReference>